<evidence type="ECO:0000313" key="2">
    <source>
        <dbReference type="Proteomes" id="UP000659084"/>
    </source>
</evidence>
<name>A0AAW3WTW3_SERFO</name>
<organism evidence="1 2">
    <name type="scientific">Serratia fonticola</name>
    <dbReference type="NCBI Taxonomy" id="47917"/>
    <lineage>
        <taxon>Bacteria</taxon>
        <taxon>Pseudomonadati</taxon>
        <taxon>Pseudomonadota</taxon>
        <taxon>Gammaproteobacteria</taxon>
        <taxon>Enterobacterales</taxon>
        <taxon>Yersiniaceae</taxon>
        <taxon>Serratia</taxon>
    </lineage>
</organism>
<evidence type="ECO:0000313" key="1">
    <source>
        <dbReference type="EMBL" id="MBC3213855.1"/>
    </source>
</evidence>
<gene>
    <name evidence="1" type="ORF">H8J20_17050</name>
</gene>
<accession>A0AAW3WTW3</accession>
<sequence length="66" mass="7014">MTADQQTLLMFKGLIASLPEESQAKVKEAAVKLRGIIADYPGGEAMVAFGMIGAELQLGDSEMITK</sequence>
<dbReference type="AlphaFoldDB" id="A0AAW3WTW3"/>
<dbReference type="Proteomes" id="UP000659084">
    <property type="component" value="Unassembled WGS sequence"/>
</dbReference>
<comment type="caution">
    <text evidence="1">The sequence shown here is derived from an EMBL/GenBank/DDBJ whole genome shotgun (WGS) entry which is preliminary data.</text>
</comment>
<reference evidence="1" key="1">
    <citation type="submission" date="2020-08" db="EMBL/GenBank/DDBJ databases">
        <title>Food and environmental bacterial isolates.</title>
        <authorList>
            <person name="Richter L."/>
            <person name="Du Plessis E.M."/>
            <person name="Duvenage S."/>
            <person name="Allam M."/>
            <person name="Korsten L."/>
        </authorList>
    </citation>
    <scope>NUCLEOTIDE SEQUENCE</scope>
    <source>
        <strain evidence="1">UPMP2127</strain>
    </source>
</reference>
<protein>
    <submittedName>
        <fullName evidence="1">Uncharacterized protein</fullName>
    </submittedName>
</protein>
<proteinExistence type="predicted"/>
<dbReference type="EMBL" id="JACNYO010000018">
    <property type="protein sequence ID" value="MBC3213855.1"/>
    <property type="molecule type" value="Genomic_DNA"/>
</dbReference>